<reference evidence="2 3" key="1">
    <citation type="submission" date="2020-02" db="EMBL/GenBank/DDBJ databases">
        <title>Genomic Insights into the Phylogeny and Genetic Plasticity of the Human and Animal Enteric Pathogen Clostridium perfringens.</title>
        <authorList>
            <person name="Feng Y."/>
            <person name="Hu Y."/>
        </authorList>
    </citation>
    <scope>NUCLEOTIDE SEQUENCE [LARGE SCALE GENOMIC DNA]</scope>
    <source>
        <strain evidence="2 3">CP-40</strain>
    </source>
</reference>
<dbReference type="Proteomes" id="UP000481454">
    <property type="component" value="Unassembled WGS sequence"/>
</dbReference>
<gene>
    <name evidence="2" type="ORF">G6Z34_13400</name>
</gene>
<accession>A0AAP6WPZ6</accession>
<dbReference type="RefSeq" id="WP_164801013.1">
    <property type="nucleotide sequence ID" value="NZ_JAALLZ010000006.1"/>
</dbReference>
<name>A0AAP6WPZ6_CLOPF</name>
<dbReference type="AlphaFoldDB" id="A0AAP6WPZ6"/>
<evidence type="ECO:0000256" key="1">
    <source>
        <dbReference type="SAM" id="Coils"/>
    </source>
</evidence>
<comment type="caution">
    <text evidence="2">The sequence shown here is derived from an EMBL/GenBank/DDBJ whole genome shotgun (WGS) entry which is preliminary data.</text>
</comment>
<protein>
    <submittedName>
        <fullName evidence="2">Uncharacterized protein</fullName>
    </submittedName>
</protein>
<feature type="coiled-coil region" evidence="1">
    <location>
        <begin position="114"/>
        <end position="141"/>
    </location>
</feature>
<proteinExistence type="predicted"/>
<keyword evidence="1" id="KW-0175">Coiled coil</keyword>
<evidence type="ECO:0000313" key="2">
    <source>
        <dbReference type="EMBL" id="NGU31081.1"/>
    </source>
</evidence>
<dbReference type="EMBL" id="JAALLZ010000006">
    <property type="protein sequence ID" value="NGU31081.1"/>
    <property type="molecule type" value="Genomic_DNA"/>
</dbReference>
<sequence>MSKTLVIIRNNVEFKIDFKDSKKCTVNTVEDQINATYDQYIKAICFNGSLTFNNKNIKGIKLQESENDEVKNIIDGIEEEAVNDIISGKTLLNVSVGNGCHINYSLSCLNKALLEKAFKQLTNRELDLNKLNRRLGNLRTKEEIEKDLKAHDFEYSELAAKAYNLKDTTVTDFKIALKDLIDFEEIEEANKKDNDIKAKREKMNVKILKSDKDKIGSIFATVKISNDIEKAIFKVSNISDFGYSVTKVSECSKDFEQEAEKYLYEFPPVCDEPIF</sequence>
<organism evidence="2 3">
    <name type="scientific">Clostridium perfringens</name>
    <dbReference type="NCBI Taxonomy" id="1502"/>
    <lineage>
        <taxon>Bacteria</taxon>
        <taxon>Bacillati</taxon>
        <taxon>Bacillota</taxon>
        <taxon>Clostridia</taxon>
        <taxon>Eubacteriales</taxon>
        <taxon>Clostridiaceae</taxon>
        <taxon>Clostridium</taxon>
    </lineage>
</organism>
<evidence type="ECO:0000313" key="3">
    <source>
        <dbReference type="Proteomes" id="UP000481454"/>
    </source>
</evidence>